<organism evidence="1 2">
    <name type="scientific">Actinomadura soli</name>
    <dbReference type="NCBI Taxonomy" id="2508997"/>
    <lineage>
        <taxon>Bacteria</taxon>
        <taxon>Bacillati</taxon>
        <taxon>Actinomycetota</taxon>
        <taxon>Actinomycetes</taxon>
        <taxon>Streptosporangiales</taxon>
        <taxon>Thermomonosporaceae</taxon>
        <taxon>Actinomadura</taxon>
    </lineage>
</organism>
<evidence type="ECO:0000313" key="2">
    <source>
        <dbReference type="Proteomes" id="UP000309174"/>
    </source>
</evidence>
<comment type="caution">
    <text evidence="1">The sequence shown here is derived from an EMBL/GenBank/DDBJ whole genome shotgun (WGS) entry which is preliminary data.</text>
</comment>
<protein>
    <submittedName>
        <fullName evidence="1">SDR family oxidoreductase</fullName>
    </submittedName>
</protein>
<accession>A0A5C4JIT7</accession>
<reference evidence="1 2" key="1">
    <citation type="submission" date="2019-05" db="EMBL/GenBank/DDBJ databases">
        <title>Draft genome sequence of Actinomadura sp. 14C53.</title>
        <authorList>
            <person name="Saricaoglu S."/>
            <person name="Isik K."/>
        </authorList>
    </citation>
    <scope>NUCLEOTIDE SEQUENCE [LARGE SCALE GENOMIC DNA]</scope>
    <source>
        <strain evidence="1 2">14C53</strain>
    </source>
</reference>
<dbReference type="InterPro" id="IPR002347">
    <property type="entry name" value="SDR_fam"/>
</dbReference>
<dbReference type="EMBL" id="VCKW01000007">
    <property type="protein sequence ID" value="TMR06914.1"/>
    <property type="molecule type" value="Genomic_DNA"/>
</dbReference>
<dbReference type="RefSeq" id="WP_138643405.1">
    <property type="nucleotide sequence ID" value="NZ_VCKW01000007.1"/>
</dbReference>
<dbReference type="Pfam" id="PF13561">
    <property type="entry name" value="adh_short_C2"/>
    <property type="match status" value="1"/>
</dbReference>
<dbReference type="Proteomes" id="UP000309174">
    <property type="component" value="Unassembled WGS sequence"/>
</dbReference>
<name>A0A5C4JIT7_9ACTN</name>
<dbReference type="OrthoDB" id="7064009at2"/>
<dbReference type="Gene3D" id="3.40.50.720">
    <property type="entry name" value="NAD(P)-binding Rossmann-like Domain"/>
    <property type="match status" value="1"/>
</dbReference>
<keyword evidence="2" id="KW-1185">Reference proteome</keyword>
<proteinExistence type="predicted"/>
<gene>
    <name evidence="1" type="ORF">ETD83_02525</name>
</gene>
<evidence type="ECO:0000313" key="1">
    <source>
        <dbReference type="EMBL" id="TMR06914.1"/>
    </source>
</evidence>
<sequence length="47" mass="4958">MPPGIRINAVCPSLIETPTVADMFEGQAEAMADIMKQQPIGWLGTGA</sequence>
<dbReference type="InterPro" id="IPR036291">
    <property type="entry name" value="NAD(P)-bd_dom_sf"/>
</dbReference>
<dbReference type="AlphaFoldDB" id="A0A5C4JIT7"/>
<dbReference type="SUPFAM" id="SSF51735">
    <property type="entry name" value="NAD(P)-binding Rossmann-fold domains"/>
    <property type="match status" value="1"/>
</dbReference>